<accession>A0A6M8B6I4</accession>
<dbReference type="InterPro" id="IPR030917">
    <property type="entry name" value="Cyanoexo_CrtB_assoc"/>
</dbReference>
<dbReference type="NCBIfam" id="TIGR04533">
    <property type="entry name" value="cyanosortB_assc"/>
    <property type="match status" value="1"/>
</dbReference>
<proteinExistence type="predicted"/>
<keyword evidence="2" id="KW-1185">Reference proteome</keyword>
<dbReference type="RefSeq" id="WP_172356294.1">
    <property type="nucleotide sequence ID" value="NZ_CP053661.1"/>
</dbReference>
<gene>
    <name evidence="1" type="ORF">HPC62_13010</name>
</gene>
<dbReference type="Proteomes" id="UP000505210">
    <property type="component" value="Chromosome"/>
</dbReference>
<organism evidence="1 2">
    <name type="scientific">Thermoleptolyngbya sichuanensis A183</name>
    <dbReference type="NCBI Taxonomy" id="2737172"/>
    <lineage>
        <taxon>Bacteria</taxon>
        <taxon>Bacillati</taxon>
        <taxon>Cyanobacteriota</taxon>
        <taxon>Cyanophyceae</taxon>
        <taxon>Oculatellales</taxon>
        <taxon>Oculatellaceae</taxon>
        <taxon>Thermoleptolyngbya</taxon>
        <taxon>Thermoleptolyngbya sichuanensis</taxon>
    </lineage>
</organism>
<dbReference type="EMBL" id="CP053661">
    <property type="protein sequence ID" value="QKD82989.1"/>
    <property type="molecule type" value="Genomic_DNA"/>
</dbReference>
<name>A0A6M8B6I4_9CYAN</name>
<dbReference type="AlphaFoldDB" id="A0A6M8B6I4"/>
<dbReference type="KEGG" id="theu:HPC62_13010"/>
<evidence type="ECO:0000313" key="1">
    <source>
        <dbReference type="EMBL" id="QKD82989.1"/>
    </source>
</evidence>
<evidence type="ECO:0000313" key="2">
    <source>
        <dbReference type="Proteomes" id="UP000505210"/>
    </source>
</evidence>
<sequence length="243" mass="27209">MKSIPAKPTLSRPWRGWVALLLVAIALAAALPGYFGKPWPWTQPPQMAHLEQVQALRQSGLGLAGWQTESREEIRIGVRRWSMQTIVREPSGPLATPSSESPASAILLLRSPMRSADAPEIDWVSFSGEFGLRVDSRRNLRFSVNASDGQPILVNTRFSRHWNAEQTYAVVQWYAWPTGGSADPGRWFWADQRMQWTQQQRMPWVAIALLLPMEPLGNLEESHADAELLAKAVQSALMAGAFR</sequence>
<protein>
    <submittedName>
        <fullName evidence="1">Cyanoexosortase B system-associated protein</fullName>
    </submittedName>
</protein>
<reference evidence="1 2" key="1">
    <citation type="submission" date="2020-05" db="EMBL/GenBank/DDBJ databases">
        <title>Complete genome sequence of of a novel Thermoleptolyngbya strain isolated from hot springs of Ganzi, Sichuan China.</title>
        <authorList>
            <person name="Tang J."/>
            <person name="Daroch M."/>
            <person name="Li L."/>
            <person name="Waleron K."/>
            <person name="Waleron M."/>
            <person name="Waleron M."/>
        </authorList>
    </citation>
    <scope>NUCLEOTIDE SEQUENCE [LARGE SCALE GENOMIC DNA]</scope>
    <source>
        <strain evidence="1 2">PKUAC-SCTA183</strain>
    </source>
</reference>